<dbReference type="PANTHER" id="PTHR36503">
    <property type="entry name" value="BLR2520 PROTEIN"/>
    <property type="match status" value="1"/>
</dbReference>
<dbReference type="InterPro" id="IPR004360">
    <property type="entry name" value="Glyas_Fos-R_dOase_dom"/>
</dbReference>
<name>A0AAU4JX33_9NOCA</name>
<proteinExistence type="predicted"/>
<evidence type="ECO:0000259" key="1">
    <source>
        <dbReference type="PROSITE" id="PS51819"/>
    </source>
</evidence>
<dbReference type="Gene3D" id="3.10.180.10">
    <property type="entry name" value="2,3-Dihydroxybiphenyl 1,2-Dioxygenase, domain 1"/>
    <property type="match status" value="1"/>
</dbReference>
<dbReference type="AlphaFoldDB" id="A0AAU4JX33"/>
<evidence type="ECO:0000313" key="2">
    <source>
        <dbReference type="EMBL" id="WUM18315.1"/>
    </source>
</evidence>
<dbReference type="Proteomes" id="UP001432128">
    <property type="component" value="Chromosome"/>
</dbReference>
<dbReference type="RefSeq" id="WP_328855985.1">
    <property type="nucleotide sequence ID" value="NZ_CP108021.1"/>
</dbReference>
<dbReference type="InterPro" id="IPR029068">
    <property type="entry name" value="Glyas_Bleomycin-R_OHBP_Dase"/>
</dbReference>
<accession>A0AAU4JX33</accession>
<gene>
    <name evidence="2" type="ORF">OG579_11140</name>
</gene>
<dbReference type="EMBL" id="CP108021">
    <property type="protein sequence ID" value="WUM18315.1"/>
    <property type="molecule type" value="Genomic_DNA"/>
</dbReference>
<dbReference type="PANTHER" id="PTHR36503:SF2">
    <property type="entry name" value="BLR2408 PROTEIN"/>
    <property type="match status" value="1"/>
</dbReference>
<keyword evidence="3" id="KW-1185">Reference proteome</keyword>
<dbReference type="KEGG" id="whr:OG579_11140"/>
<sequence length="136" mass="14936">MSRMLFVNLPVADVSASRSFFTGLGFDINEAFSDETTISVVLSDMATVMMLRTDRFRSFLADGDITDTATSREALLAISADSREAVDALADEALAAGASQWTDPQDHGFMYGRSFRDLDGHAWEIVWMDPAQMPAE</sequence>
<dbReference type="InterPro" id="IPR037523">
    <property type="entry name" value="VOC_core"/>
</dbReference>
<organism evidence="2 3">
    <name type="scientific">Williamsia herbipolensis</name>
    <dbReference type="NCBI Taxonomy" id="1603258"/>
    <lineage>
        <taxon>Bacteria</taxon>
        <taxon>Bacillati</taxon>
        <taxon>Actinomycetota</taxon>
        <taxon>Actinomycetes</taxon>
        <taxon>Mycobacteriales</taxon>
        <taxon>Nocardiaceae</taxon>
        <taxon>Williamsia</taxon>
    </lineage>
</organism>
<evidence type="ECO:0000313" key="3">
    <source>
        <dbReference type="Proteomes" id="UP001432128"/>
    </source>
</evidence>
<dbReference type="SUPFAM" id="SSF54593">
    <property type="entry name" value="Glyoxalase/Bleomycin resistance protein/Dihydroxybiphenyl dioxygenase"/>
    <property type="match status" value="1"/>
</dbReference>
<protein>
    <submittedName>
        <fullName evidence="2">VOC family protein</fullName>
    </submittedName>
</protein>
<dbReference type="PROSITE" id="PS51819">
    <property type="entry name" value="VOC"/>
    <property type="match status" value="1"/>
</dbReference>
<reference evidence="2 3" key="1">
    <citation type="submission" date="2022-10" db="EMBL/GenBank/DDBJ databases">
        <title>The complete genomes of actinobacterial strains from the NBC collection.</title>
        <authorList>
            <person name="Joergensen T.S."/>
            <person name="Alvarez Arevalo M."/>
            <person name="Sterndorff E.B."/>
            <person name="Faurdal D."/>
            <person name="Vuksanovic O."/>
            <person name="Mourched A.-S."/>
            <person name="Charusanti P."/>
            <person name="Shaw S."/>
            <person name="Blin K."/>
            <person name="Weber T."/>
        </authorList>
    </citation>
    <scope>NUCLEOTIDE SEQUENCE [LARGE SCALE GENOMIC DNA]</scope>
    <source>
        <strain evidence="2 3">NBC_00319</strain>
    </source>
</reference>
<dbReference type="Pfam" id="PF00903">
    <property type="entry name" value="Glyoxalase"/>
    <property type="match status" value="1"/>
</dbReference>
<feature type="domain" description="VOC" evidence="1">
    <location>
        <begin position="3"/>
        <end position="128"/>
    </location>
</feature>